<evidence type="ECO:0000313" key="2">
    <source>
        <dbReference type="Proteomes" id="UP001060085"/>
    </source>
</evidence>
<evidence type="ECO:0000313" key="1">
    <source>
        <dbReference type="EMBL" id="KAI5654361.1"/>
    </source>
</evidence>
<keyword evidence="2" id="KW-1185">Reference proteome</keyword>
<protein>
    <submittedName>
        <fullName evidence="1">Uncharacterized protein</fullName>
    </submittedName>
</protein>
<dbReference type="Proteomes" id="UP001060085">
    <property type="component" value="Linkage Group LG07"/>
</dbReference>
<sequence>MSASLKNKRVKRKSKEIVVLEKSEEVSTDEDGKLAYKSIKTIDFFPSNSYLSFEIYFKEINFGVINNASIKSIVVGFGLEGFQVGGNMVQAIQDWLISNSAFKEKSFPGLAIFYKKYIKHFSTIASSLIDVPEKKTRFPWQICLHLHEIASNQVPYSTTLYSSLEVDYGFKLLMSFDSIPFSIGHVLCLDENSI</sequence>
<reference evidence="2" key="1">
    <citation type="journal article" date="2023" name="Nat. Plants">
        <title>Single-cell RNA sequencing provides a high-resolution roadmap for understanding the multicellular compartmentation of specialized metabolism.</title>
        <authorList>
            <person name="Sun S."/>
            <person name="Shen X."/>
            <person name="Li Y."/>
            <person name="Li Y."/>
            <person name="Wang S."/>
            <person name="Li R."/>
            <person name="Zhang H."/>
            <person name="Shen G."/>
            <person name="Guo B."/>
            <person name="Wei J."/>
            <person name="Xu J."/>
            <person name="St-Pierre B."/>
            <person name="Chen S."/>
            <person name="Sun C."/>
        </authorList>
    </citation>
    <scope>NUCLEOTIDE SEQUENCE [LARGE SCALE GENOMIC DNA]</scope>
</reference>
<name>A0ACC0A4A1_CATRO</name>
<comment type="caution">
    <text evidence="1">The sequence shown here is derived from an EMBL/GenBank/DDBJ whole genome shotgun (WGS) entry which is preliminary data.</text>
</comment>
<organism evidence="1 2">
    <name type="scientific">Catharanthus roseus</name>
    <name type="common">Madagascar periwinkle</name>
    <name type="synonym">Vinca rosea</name>
    <dbReference type="NCBI Taxonomy" id="4058"/>
    <lineage>
        <taxon>Eukaryota</taxon>
        <taxon>Viridiplantae</taxon>
        <taxon>Streptophyta</taxon>
        <taxon>Embryophyta</taxon>
        <taxon>Tracheophyta</taxon>
        <taxon>Spermatophyta</taxon>
        <taxon>Magnoliopsida</taxon>
        <taxon>eudicotyledons</taxon>
        <taxon>Gunneridae</taxon>
        <taxon>Pentapetalae</taxon>
        <taxon>asterids</taxon>
        <taxon>lamiids</taxon>
        <taxon>Gentianales</taxon>
        <taxon>Apocynaceae</taxon>
        <taxon>Rauvolfioideae</taxon>
        <taxon>Vinceae</taxon>
        <taxon>Catharanthinae</taxon>
        <taxon>Catharanthus</taxon>
    </lineage>
</organism>
<gene>
    <name evidence="1" type="ORF">M9H77_31548</name>
</gene>
<proteinExistence type="predicted"/>
<dbReference type="EMBL" id="CM044707">
    <property type="protein sequence ID" value="KAI5654361.1"/>
    <property type="molecule type" value="Genomic_DNA"/>
</dbReference>
<accession>A0ACC0A4A1</accession>